<dbReference type="SFLD" id="SFLDS00003">
    <property type="entry name" value="Haloacid_Dehalogenase"/>
    <property type="match status" value="1"/>
</dbReference>
<feature type="binding site" evidence="10">
    <location>
        <position position="16"/>
    </location>
    <ligand>
        <name>Mg(2+)</name>
        <dbReference type="ChEBI" id="CHEBI:18420"/>
    </ligand>
</feature>
<dbReference type="CDD" id="cd16417">
    <property type="entry name" value="HAD_PGPase"/>
    <property type="match status" value="1"/>
</dbReference>
<keyword evidence="12" id="KW-1185">Reference proteome</keyword>
<feature type="binding site" evidence="10">
    <location>
        <position position="179"/>
    </location>
    <ligand>
        <name>Mg(2+)</name>
        <dbReference type="ChEBI" id="CHEBI:18420"/>
    </ligand>
</feature>
<dbReference type="Proteomes" id="UP000252558">
    <property type="component" value="Unassembled WGS sequence"/>
</dbReference>
<dbReference type="SFLD" id="SFLDG01135">
    <property type="entry name" value="C1.5.6:_HAD__Beta-PGM__Phospha"/>
    <property type="match status" value="1"/>
</dbReference>
<dbReference type="InterPro" id="IPR036412">
    <property type="entry name" value="HAD-like_sf"/>
</dbReference>
<dbReference type="EC" id="3.1.3.18" evidence="5 10"/>
<evidence type="ECO:0000256" key="4">
    <source>
        <dbReference type="ARBA" id="ARBA00006171"/>
    </source>
</evidence>
<dbReference type="GO" id="GO:0006281">
    <property type="term" value="P:DNA repair"/>
    <property type="evidence" value="ECO:0007669"/>
    <property type="project" value="TreeGrafter"/>
</dbReference>
<comment type="caution">
    <text evidence="11">The sequence shown here is derived from an EMBL/GenBank/DDBJ whole genome shotgun (WGS) entry which is preliminary data.</text>
</comment>
<protein>
    <recommendedName>
        <fullName evidence="5 10">Phosphoglycolate phosphatase</fullName>
        <shortName evidence="10">PGP</shortName>
        <shortName evidence="10">PGPase</shortName>
        <ecNumber evidence="5 10">3.1.3.18</ecNumber>
    </recommendedName>
</protein>
<dbReference type="InterPro" id="IPR023214">
    <property type="entry name" value="HAD_sf"/>
</dbReference>
<evidence type="ECO:0000256" key="2">
    <source>
        <dbReference type="ARBA" id="ARBA00001946"/>
    </source>
</evidence>
<feature type="binding site" evidence="10">
    <location>
        <position position="14"/>
    </location>
    <ligand>
        <name>Mg(2+)</name>
        <dbReference type="ChEBI" id="CHEBI:18420"/>
    </ligand>
</feature>
<organism evidence="11 12">
    <name type="scientific">Corallincola holothuriorum</name>
    <dbReference type="NCBI Taxonomy" id="2282215"/>
    <lineage>
        <taxon>Bacteria</taxon>
        <taxon>Pseudomonadati</taxon>
        <taxon>Pseudomonadota</taxon>
        <taxon>Gammaproteobacteria</taxon>
        <taxon>Alteromonadales</taxon>
        <taxon>Psychromonadaceae</taxon>
        <taxon>Corallincola</taxon>
    </lineage>
</organism>
<dbReference type="SFLD" id="SFLDG01129">
    <property type="entry name" value="C1.5:_HAD__Beta-PGM__Phosphata"/>
    <property type="match status" value="1"/>
</dbReference>
<dbReference type="AlphaFoldDB" id="A0A368N4G4"/>
<evidence type="ECO:0000256" key="5">
    <source>
        <dbReference type="ARBA" id="ARBA00013078"/>
    </source>
</evidence>
<comment type="similarity">
    <text evidence="4 10">Belongs to the HAD-like hydrolase superfamily. CbbY/CbbZ/Gph/YieH family.</text>
</comment>
<reference evidence="11 12" key="1">
    <citation type="submission" date="2018-07" db="EMBL/GenBank/DDBJ databases">
        <title>Corallincola holothuriorum sp. nov., a new facultative anaerobe isolated from sea cucumber Apostichopus japonicus.</title>
        <authorList>
            <person name="Xia H."/>
        </authorList>
    </citation>
    <scope>NUCLEOTIDE SEQUENCE [LARGE SCALE GENOMIC DNA]</scope>
    <source>
        <strain evidence="11 12">C4</strain>
    </source>
</reference>
<feature type="active site" description="Nucleophile" evidence="10">
    <location>
        <position position="14"/>
    </location>
</feature>
<dbReference type="InterPro" id="IPR006439">
    <property type="entry name" value="HAD-SF_hydro_IA"/>
</dbReference>
<accession>A0A368N4G4</accession>
<dbReference type="Pfam" id="PF00702">
    <property type="entry name" value="Hydrolase"/>
    <property type="match status" value="1"/>
</dbReference>
<evidence type="ECO:0000256" key="9">
    <source>
        <dbReference type="ARBA" id="ARBA00023277"/>
    </source>
</evidence>
<dbReference type="InterPro" id="IPR037512">
    <property type="entry name" value="PGPase_prok"/>
</dbReference>
<proteinExistence type="inferred from homology"/>
<dbReference type="Gene3D" id="1.10.150.240">
    <property type="entry name" value="Putative phosphatase, domain 2"/>
    <property type="match status" value="1"/>
</dbReference>
<evidence type="ECO:0000256" key="3">
    <source>
        <dbReference type="ARBA" id="ARBA00004818"/>
    </source>
</evidence>
<keyword evidence="7 10" id="KW-0378">Hydrolase</keyword>
<evidence type="ECO:0000256" key="8">
    <source>
        <dbReference type="ARBA" id="ARBA00022842"/>
    </source>
</evidence>
<dbReference type="InterPro" id="IPR023198">
    <property type="entry name" value="PGP-like_dom2"/>
</dbReference>
<dbReference type="NCBIfam" id="TIGR01509">
    <property type="entry name" value="HAD-SF-IA-v3"/>
    <property type="match status" value="1"/>
</dbReference>
<dbReference type="PANTHER" id="PTHR43434:SF1">
    <property type="entry name" value="PHOSPHOGLYCOLATE PHOSPHATASE"/>
    <property type="match status" value="1"/>
</dbReference>
<dbReference type="GO" id="GO:0005975">
    <property type="term" value="P:carbohydrate metabolic process"/>
    <property type="evidence" value="ECO:0007669"/>
    <property type="project" value="InterPro"/>
</dbReference>
<dbReference type="HAMAP" id="MF_00495">
    <property type="entry name" value="GPH_hydrolase_bact"/>
    <property type="match status" value="1"/>
</dbReference>
<comment type="pathway">
    <text evidence="3 10">Organic acid metabolism; glycolate biosynthesis; glycolate from 2-phosphoglycolate: step 1/1.</text>
</comment>
<dbReference type="EMBL" id="QPID01000012">
    <property type="protein sequence ID" value="RCU45070.1"/>
    <property type="molecule type" value="Genomic_DNA"/>
</dbReference>
<evidence type="ECO:0000313" key="12">
    <source>
        <dbReference type="Proteomes" id="UP000252558"/>
    </source>
</evidence>
<dbReference type="GO" id="GO:0005829">
    <property type="term" value="C:cytosol"/>
    <property type="evidence" value="ECO:0007669"/>
    <property type="project" value="TreeGrafter"/>
</dbReference>
<evidence type="ECO:0000256" key="7">
    <source>
        <dbReference type="ARBA" id="ARBA00022801"/>
    </source>
</evidence>
<keyword evidence="9 10" id="KW-0119">Carbohydrate metabolism</keyword>
<dbReference type="NCBIfam" id="NF009695">
    <property type="entry name" value="PRK13222.1-2"/>
    <property type="match status" value="1"/>
</dbReference>
<dbReference type="UniPathway" id="UPA00865">
    <property type="reaction ID" value="UER00834"/>
</dbReference>
<dbReference type="PANTHER" id="PTHR43434">
    <property type="entry name" value="PHOSPHOGLYCOLATE PHOSPHATASE"/>
    <property type="match status" value="1"/>
</dbReference>
<name>A0A368N4G4_9GAMM</name>
<keyword evidence="8 10" id="KW-0460">Magnesium</keyword>
<dbReference type="NCBIfam" id="TIGR01449">
    <property type="entry name" value="PGP_bact"/>
    <property type="match status" value="1"/>
</dbReference>
<keyword evidence="6 10" id="KW-0479">Metal-binding</keyword>
<dbReference type="GO" id="GO:0008967">
    <property type="term" value="F:phosphoglycolate phosphatase activity"/>
    <property type="evidence" value="ECO:0007669"/>
    <property type="project" value="UniProtKB-UniRule"/>
</dbReference>
<gene>
    <name evidence="11" type="ORF">DU002_16705</name>
</gene>
<dbReference type="OrthoDB" id="9776368at2"/>
<dbReference type="NCBIfam" id="TIGR01549">
    <property type="entry name" value="HAD-SF-IA-v1"/>
    <property type="match status" value="1"/>
</dbReference>
<sequence length="233" mass="25375">MPSSFRQIRAIAFDLDGTLLHSAPDLHYAVNQMLIELGREPVSLGQVTGWIGNGIEVLVQRALSRSFNVDTRLEPELVEQALGLFKLFYANALHRFSSLYPDVEAVLMALKAAGMKLAIVTNKATEFTLPLVQQFGLSGLIDLVVCGDTLPQKKPSPDQLLYCAEHFDISATELLMVGDSRNDIQAAKAALSPSIGLTYGYNYGEDIALCNPDRVLNQLAELSALLLSVPESV</sequence>
<evidence type="ECO:0000256" key="10">
    <source>
        <dbReference type="HAMAP-Rule" id="MF_00495"/>
    </source>
</evidence>
<dbReference type="RefSeq" id="WP_114339589.1">
    <property type="nucleotide sequence ID" value="NZ_QPID01000012.1"/>
</dbReference>
<dbReference type="GO" id="GO:0046872">
    <property type="term" value="F:metal ion binding"/>
    <property type="evidence" value="ECO:0007669"/>
    <property type="project" value="UniProtKB-KW"/>
</dbReference>
<dbReference type="SUPFAM" id="SSF56784">
    <property type="entry name" value="HAD-like"/>
    <property type="match status" value="1"/>
</dbReference>
<dbReference type="GO" id="GO:0046295">
    <property type="term" value="P:glycolate biosynthetic process"/>
    <property type="evidence" value="ECO:0007669"/>
    <property type="project" value="UniProtKB-UniRule"/>
</dbReference>
<dbReference type="Gene3D" id="3.40.50.1000">
    <property type="entry name" value="HAD superfamily/HAD-like"/>
    <property type="match status" value="1"/>
</dbReference>
<evidence type="ECO:0000256" key="1">
    <source>
        <dbReference type="ARBA" id="ARBA00000830"/>
    </source>
</evidence>
<dbReference type="FunFam" id="3.40.50.1000:FF:000022">
    <property type="entry name" value="Phosphoglycolate phosphatase"/>
    <property type="match status" value="1"/>
</dbReference>
<evidence type="ECO:0000256" key="6">
    <source>
        <dbReference type="ARBA" id="ARBA00022723"/>
    </source>
</evidence>
<comment type="catalytic activity">
    <reaction evidence="1 10">
        <text>2-phosphoglycolate + H2O = glycolate + phosphate</text>
        <dbReference type="Rhea" id="RHEA:14369"/>
        <dbReference type="ChEBI" id="CHEBI:15377"/>
        <dbReference type="ChEBI" id="CHEBI:29805"/>
        <dbReference type="ChEBI" id="CHEBI:43474"/>
        <dbReference type="ChEBI" id="CHEBI:58033"/>
        <dbReference type="EC" id="3.1.3.18"/>
    </reaction>
</comment>
<comment type="cofactor">
    <cofactor evidence="2 10">
        <name>Mg(2+)</name>
        <dbReference type="ChEBI" id="CHEBI:18420"/>
    </cofactor>
</comment>
<evidence type="ECO:0000313" key="11">
    <source>
        <dbReference type="EMBL" id="RCU45070.1"/>
    </source>
</evidence>
<comment type="function">
    <text evidence="10">Specifically catalyzes the dephosphorylation of 2-phosphoglycolate. Is involved in the dissimilation of the intracellular 2-phosphoglycolate formed during the DNA repair of 3'-phosphoglycolate ends, a major class of DNA lesions induced by oxidative stress.</text>
</comment>
<dbReference type="InterPro" id="IPR050155">
    <property type="entry name" value="HAD-like_hydrolase_sf"/>
</dbReference>